<dbReference type="GO" id="GO:0000049">
    <property type="term" value="F:tRNA binding"/>
    <property type="evidence" value="ECO:0007669"/>
    <property type="project" value="UniProtKB-UniRule"/>
</dbReference>
<comment type="catalytic activity">
    <reaction evidence="2">
        <text>glycyl-tRNA(Ala) + H2O = tRNA(Ala) + glycine + H(+)</text>
        <dbReference type="Rhea" id="RHEA:53744"/>
        <dbReference type="Rhea" id="RHEA-COMP:9657"/>
        <dbReference type="Rhea" id="RHEA-COMP:13640"/>
        <dbReference type="ChEBI" id="CHEBI:15377"/>
        <dbReference type="ChEBI" id="CHEBI:15378"/>
        <dbReference type="ChEBI" id="CHEBI:57305"/>
        <dbReference type="ChEBI" id="CHEBI:78442"/>
        <dbReference type="ChEBI" id="CHEBI:78522"/>
    </reaction>
</comment>
<organism evidence="3 4">
    <name type="scientific">Fimbriimonas ginsengisoli Gsoil 348</name>
    <dbReference type="NCBI Taxonomy" id="661478"/>
    <lineage>
        <taxon>Bacteria</taxon>
        <taxon>Bacillati</taxon>
        <taxon>Armatimonadota</taxon>
        <taxon>Fimbriimonadia</taxon>
        <taxon>Fimbriimonadales</taxon>
        <taxon>Fimbriimonadaceae</taxon>
        <taxon>Fimbriimonas</taxon>
    </lineage>
</organism>
<comment type="subunit">
    <text evidence="2">Homodimer.</text>
</comment>
<dbReference type="KEGG" id="fgi:OP10G_0573"/>
<dbReference type="GO" id="GO:0043908">
    <property type="term" value="F:Ser(Gly)-tRNA(Ala) hydrolase activity"/>
    <property type="evidence" value="ECO:0007669"/>
    <property type="project" value="UniProtKB-UniRule"/>
</dbReference>
<comment type="function">
    <text evidence="2">An aminoacyl-tRNA editing enzyme that deacylates mischarged D-aminoacyl-tRNAs. Also deacylates mischarged glycyl-tRNA(Ala), protecting cells against glycine mischarging by AlaRS. Acts via tRNA-based rather than protein-based catalysis; rejects L-amino acids rather than detecting D-amino acids in the active site. By recycling D-aminoacyl-tRNA to D-amino acids and free tRNA molecules, this enzyme counteracts the toxicity associated with the formation of D-aminoacyl-tRNA entities in vivo and helps enforce protein L-homochirality.</text>
</comment>
<dbReference type="GO" id="GO:0051500">
    <property type="term" value="F:D-tyrosyl-tRNA(Tyr) deacylase activity"/>
    <property type="evidence" value="ECO:0007669"/>
    <property type="project" value="TreeGrafter"/>
</dbReference>
<gene>
    <name evidence="2" type="primary">dtd</name>
    <name evidence="3" type="ORF">OP10G_0573</name>
</gene>
<sequence>MRAIVQRVSAATVSVDGREVGRCGYGLMLLVGVHKNDTPAEAKKMAGKISNLRIFADPEGKMNLSLLDFPNENAGASRFEYDVLAVSNFTVYGDTKKNRRPSFVESAPYEEGRALFDCFVAELRALGIDVRTGVFGANMAVSLVNDGPVTVIVDVDRE</sequence>
<keyword evidence="2" id="KW-0378">Hydrolase</keyword>
<keyword evidence="4" id="KW-1185">Reference proteome</keyword>
<proteinExistence type="inferred from homology"/>
<dbReference type="GO" id="GO:0106026">
    <property type="term" value="F:Gly-tRNA(Ala) deacylase activity"/>
    <property type="evidence" value="ECO:0007669"/>
    <property type="project" value="UniProtKB-UniRule"/>
</dbReference>
<dbReference type="OrthoDB" id="9801395at2"/>
<dbReference type="PANTHER" id="PTHR10472">
    <property type="entry name" value="D-TYROSYL-TRNA TYR DEACYLASE"/>
    <property type="match status" value="1"/>
</dbReference>
<reference evidence="3 4" key="1">
    <citation type="journal article" date="2014" name="PLoS ONE">
        <title>The first complete genome sequence of the class fimbriimonadia in the phylum armatimonadetes.</title>
        <authorList>
            <person name="Hu Z.Y."/>
            <person name="Wang Y.Z."/>
            <person name="Im W.T."/>
            <person name="Wang S.Y."/>
            <person name="Zhao G.P."/>
            <person name="Zheng H.J."/>
            <person name="Quan Z.X."/>
        </authorList>
    </citation>
    <scope>NUCLEOTIDE SEQUENCE [LARGE SCALE GENOMIC DNA]</scope>
    <source>
        <strain evidence="3">Gsoil 348</strain>
    </source>
</reference>
<dbReference type="HOGENOM" id="CLU_076901_1_0_0"/>
<comment type="domain">
    <text evidence="2">A Gly-cisPro motif from one monomer fits into the active site of the other monomer to allow specific chiral rejection of L-amino acids.</text>
</comment>
<dbReference type="InterPro" id="IPR023509">
    <property type="entry name" value="DTD-like_sf"/>
</dbReference>
<dbReference type="EMBL" id="CP007139">
    <property type="protein sequence ID" value="AIE83941.1"/>
    <property type="molecule type" value="Genomic_DNA"/>
</dbReference>
<dbReference type="InterPro" id="IPR003732">
    <property type="entry name" value="Daa-tRNA_deacyls_DTD"/>
</dbReference>
<feature type="short sequence motif" description="Gly-cisPro motif, important for rejection of L-amino acids" evidence="2">
    <location>
        <begin position="147"/>
        <end position="148"/>
    </location>
</feature>
<dbReference type="FunFam" id="3.50.80.10:FF:000001">
    <property type="entry name" value="D-aminoacyl-tRNA deacylase"/>
    <property type="match status" value="1"/>
</dbReference>
<dbReference type="EC" id="3.1.1.-" evidence="2"/>
<dbReference type="GO" id="GO:0005737">
    <property type="term" value="C:cytoplasm"/>
    <property type="evidence" value="ECO:0007669"/>
    <property type="project" value="UniProtKB-SubCell"/>
</dbReference>
<keyword evidence="2" id="KW-0963">Cytoplasm</keyword>
<dbReference type="EC" id="3.1.1.96" evidence="2"/>
<protein>
    <recommendedName>
        <fullName evidence="2">D-aminoacyl-tRNA deacylase</fullName>
        <shortName evidence="2">DTD</shortName>
        <ecNumber evidence="2">3.1.1.96</ecNumber>
    </recommendedName>
    <alternativeName>
        <fullName evidence="2">Gly-tRNA(Ala) deacylase</fullName>
        <ecNumber evidence="2">3.1.1.-</ecNumber>
    </alternativeName>
</protein>
<evidence type="ECO:0000256" key="2">
    <source>
        <dbReference type="HAMAP-Rule" id="MF_00518"/>
    </source>
</evidence>
<keyword evidence="2" id="KW-0694">RNA-binding</keyword>
<comment type="catalytic activity">
    <reaction evidence="2">
        <text>a D-aminoacyl-tRNA + H2O = a tRNA + a D-alpha-amino acid + H(+)</text>
        <dbReference type="Rhea" id="RHEA:13953"/>
        <dbReference type="Rhea" id="RHEA-COMP:10123"/>
        <dbReference type="Rhea" id="RHEA-COMP:10124"/>
        <dbReference type="ChEBI" id="CHEBI:15377"/>
        <dbReference type="ChEBI" id="CHEBI:15378"/>
        <dbReference type="ChEBI" id="CHEBI:59871"/>
        <dbReference type="ChEBI" id="CHEBI:78442"/>
        <dbReference type="ChEBI" id="CHEBI:79333"/>
        <dbReference type="EC" id="3.1.1.96"/>
    </reaction>
</comment>
<comment type="subcellular location">
    <subcellularLocation>
        <location evidence="2">Cytoplasm</location>
    </subcellularLocation>
</comment>
<evidence type="ECO:0000256" key="1">
    <source>
        <dbReference type="ARBA" id="ARBA00009673"/>
    </source>
</evidence>
<dbReference type="Proteomes" id="UP000027982">
    <property type="component" value="Chromosome"/>
</dbReference>
<dbReference type="Gene3D" id="3.50.80.10">
    <property type="entry name" value="D-tyrosyl-tRNA(Tyr) deacylase"/>
    <property type="match status" value="1"/>
</dbReference>
<dbReference type="eggNOG" id="COG1490">
    <property type="taxonomic scope" value="Bacteria"/>
</dbReference>
<dbReference type="HAMAP" id="MF_00518">
    <property type="entry name" value="Deacylase_Dtd"/>
    <property type="match status" value="1"/>
</dbReference>
<dbReference type="NCBIfam" id="TIGR00256">
    <property type="entry name" value="D-aminoacyl-tRNA deacylase"/>
    <property type="match status" value="1"/>
</dbReference>
<name>A0A068NKC2_FIMGI</name>
<dbReference type="GO" id="GO:0019478">
    <property type="term" value="P:D-amino acid catabolic process"/>
    <property type="evidence" value="ECO:0007669"/>
    <property type="project" value="UniProtKB-UniRule"/>
</dbReference>
<comment type="similarity">
    <text evidence="1 2">Belongs to the DTD family.</text>
</comment>
<dbReference type="STRING" id="661478.OP10G_0573"/>
<keyword evidence="2" id="KW-0820">tRNA-binding</keyword>
<dbReference type="AlphaFoldDB" id="A0A068NKC2"/>
<dbReference type="PANTHER" id="PTHR10472:SF5">
    <property type="entry name" value="D-AMINOACYL-TRNA DEACYLASE 1"/>
    <property type="match status" value="1"/>
</dbReference>
<evidence type="ECO:0000313" key="3">
    <source>
        <dbReference type="EMBL" id="AIE83941.1"/>
    </source>
</evidence>
<dbReference type="RefSeq" id="WP_025227403.1">
    <property type="nucleotide sequence ID" value="NZ_CP007139.1"/>
</dbReference>
<evidence type="ECO:0000313" key="4">
    <source>
        <dbReference type="Proteomes" id="UP000027982"/>
    </source>
</evidence>
<accession>A0A068NKC2</accession>
<dbReference type="SUPFAM" id="SSF69500">
    <property type="entry name" value="DTD-like"/>
    <property type="match status" value="1"/>
</dbReference>
<dbReference type="Pfam" id="PF02580">
    <property type="entry name" value="Tyr_Deacylase"/>
    <property type="match status" value="1"/>
</dbReference>